<dbReference type="CDD" id="cd00075">
    <property type="entry name" value="HATPase"/>
    <property type="match status" value="1"/>
</dbReference>
<dbReference type="eggNOG" id="arCOG06712">
    <property type="taxonomic scope" value="Archaea"/>
</dbReference>
<dbReference type="PROSITE" id="PS50110">
    <property type="entry name" value="RESPONSE_REGULATORY"/>
    <property type="match status" value="1"/>
</dbReference>
<dbReference type="InterPro" id="IPR005467">
    <property type="entry name" value="His_kinase_dom"/>
</dbReference>
<dbReference type="PRINTS" id="PR00344">
    <property type="entry name" value="BCTRLSENSOR"/>
</dbReference>
<feature type="region of interest" description="Disordered" evidence="8">
    <location>
        <begin position="1242"/>
        <end position="1267"/>
    </location>
</feature>
<dbReference type="PROSITE" id="PS50109">
    <property type="entry name" value="HIS_KIN"/>
    <property type="match status" value="1"/>
</dbReference>
<dbReference type="AlphaFoldDB" id="M0LGG0"/>
<gene>
    <name evidence="12" type="ORF">C446_16060</name>
</gene>
<dbReference type="EMBL" id="AOMA01000167">
    <property type="protein sequence ID" value="EMA31070.1"/>
    <property type="molecule type" value="Genomic_DNA"/>
</dbReference>
<dbReference type="GO" id="GO:0006355">
    <property type="term" value="P:regulation of DNA-templated transcription"/>
    <property type="evidence" value="ECO:0007669"/>
    <property type="project" value="InterPro"/>
</dbReference>
<dbReference type="PATRIC" id="fig|1227454.3.peg.3291"/>
<dbReference type="InterPro" id="IPR036890">
    <property type="entry name" value="HATPase_C_sf"/>
</dbReference>
<dbReference type="Proteomes" id="UP000011607">
    <property type="component" value="Unassembled WGS sequence"/>
</dbReference>
<dbReference type="SMART" id="SM00086">
    <property type="entry name" value="PAC"/>
    <property type="match status" value="2"/>
</dbReference>
<feature type="region of interest" description="Disordered" evidence="8">
    <location>
        <begin position="192"/>
        <end position="236"/>
    </location>
</feature>
<evidence type="ECO:0000313" key="13">
    <source>
        <dbReference type="Proteomes" id="UP000011607"/>
    </source>
</evidence>
<feature type="compositionally biased region" description="Basic and acidic residues" evidence="8">
    <location>
        <begin position="208"/>
        <end position="224"/>
    </location>
</feature>
<dbReference type="CDD" id="cd00130">
    <property type="entry name" value="PAS"/>
    <property type="match status" value="3"/>
</dbReference>
<evidence type="ECO:0000256" key="2">
    <source>
        <dbReference type="ARBA" id="ARBA00022679"/>
    </source>
</evidence>
<dbReference type="eggNOG" id="arCOG02387">
    <property type="taxonomic scope" value="Archaea"/>
</dbReference>
<dbReference type="GO" id="GO:0000160">
    <property type="term" value="P:phosphorelay signal transduction system"/>
    <property type="evidence" value="ECO:0007669"/>
    <property type="project" value="UniProtKB-KW"/>
</dbReference>
<evidence type="ECO:0000256" key="4">
    <source>
        <dbReference type="ARBA" id="ARBA00022777"/>
    </source>
</evidence>
<feature type="domain" description="PAS" evidence="11">
    <location>
        <begin position="848"/>
        <end position="923"/>
    </location>
</feature>
<dbReference type="Pfam" id="PF02518">
    <property type="entry name" value="HATPase_c"/>
    <property type="match status" value="1"/>
</dbReference>
<reference evidence="12 13" key="1">
    <citation type="journal article" date="2014" name="PLoS Genet.">
        <title>Phylogenetically driven sequencing of extremely halophilic archaea reveals strategies for static and dynamic osmo-response.</title>
        <authorList>
            <person name="Becker E.A."/>
            <person name="Seitzer P.M."/>
            <person name="Tritt A."/>
            <person name="Larsen D."/>
            <person name="Krusor M."/>
            <person name="Yao A.I."/>
            <person name="Wu D."/>
            <person name="Madern D."/>
            <person name="Eisen J.A."/>
            <person name="Darling A.E."/>
            <person name="Facciotti M.T."/>
        </authorList>
    </citation>
    <scope>NUCLEOTIDE SEQUENCE [LARGE SCALE GENOMIC DNA]</scope>
    <source>
        <strain evidence="12 13">JCM 10879</strain>
    </source>
</reference>
<keyword evidence="4" id="KW-0418">Kinase</keyword>
<dbReference type="InterPro" id="IPR003018">
    <property type="entry name" value="GAF"/>
</dbReference>
<dbReference type="Gene3D" id="3.30.450.20">
    <property type="entry name" value="PAS domain"/>
    <property type="match status" value="3"/>
</dbReference>
<dbReference type="GO" id="GO:0016301">
    <property type="term" value="F:kinase activity"/>
    <property type="evidence" value="ECO:0007669"/>
    <property type="project" value="UniProtKB-KW"/>
</dbReference>
<evidence type="ECO:0000259" key="9">
    <source>
        <dbReference type="PROSITE" id="PS50109"/>
    </source>
</evidence>
<dbReference type="Pfam" id="PF13426">
    <property type="entry name" value="PAS_9"/>
    <property type="match status" value="1"/>
</dbReference>
<dbReference type="eggNOG" id="arCOG02334">
    <property type="taxonomic scope" value="Archaea"/>
</dbReference>
<dbReference type="InterPro" id="IPR001610">
    <property type="entry name" value="PAC"/>
</dbReference>
<organism evidence="12 13">
    <name type="scientific">Halobiforma nitratireducens JCM 10879</name>
    <dbReference type="NCBI Taxonomy" id="1227454"/>
    <lineage>
        <taxon>Archaea</taxon>
        <taxon>Methanobacteriati</taxon>
        <taxon>Methanobacteriota</taxon>
        <taxon>Stenosarchaea group</taxon>
        <taxon>Halobacteria</taxon>
        <taxon>Halobacteriales</taxon>
        <taxon>Natrialbaceae</taxon>
        <taxon>Halobiforma</taxon>
    </lineage>
</organism>
<dbReference type="eggNOG" id="arCOG02348">
    <property type="taxonomic scope" value="Archaea"/>
</dbReference>
<dbReference type="Pfam" id="PF13185">
    <property type="entry name" value="GAF_2"/>
    <property type="match status" value="1"/>
</dbReference>
<keyword evidence="1" id="KW-0597">Phosphoprotein</keyword>
<dbReference type="PROSITE" id="PS50112">
    <property type="entry name" value="PAS"/>
    <property type="match status" value="3"/>
</dbReference>
<dbReference type="eggNOG" id="arCOG02364">
    <property type="taxonomic scope" value="Archaea"/>
</dbReference>
<evidence type="ECO:0000256" key="3">
    <source>
        <dbReference type="ARBA" id="ARBA00022741"/>
    </source>
</evidence>
<keyword evidence="2" id="KW-0808">Transferase</keyword>
<feature type="domain" description="Histidine kinase" evidence="9">
    <location>
        <begin position="980"/>
        <end position="1245"/>
    </location>
</feature>
<feature type="region of interest" description="Disordered" evidence="8">
    <location>
        <begin position="112"/>
        <end position="180"/>
    </location>
</feature>
<dbReference type="InterPro" id="IPR004358">
    <property type="entry name" value="Sig_transdc_His_kin-like_C"/>
</dbReference>
<dbReference type="SUPFAM" id="SSF55785">
    <property type="entry name" value="PYP-like sensor domain (PAS domain)"/>
    <property type="match status" value="3"/>
</dbReference>
<keyword evidence="13" id="KW-1185">Reference proteome</keyword>
<dbReference type="SUPFAM" id="SSF55874">
    <property type="entry name" value="ATPase domain of HSP90 chaperone/DNA topoisomerase II/histidine kinase"/>
    <property type="match status" value="1"/>
</dbReference>
<dbReference type="InterPro" id="IPR003594">
    <property type="entry name" value="HATPase_dom"/>
</dbReference>
<dbReference type="InterPro" id="IPR001789">
    <property type="entry name" value="Sig_transdc_resp-reg_receiver"/>
</dbReference>
<dbReference type="NCBIfam" id="TIGR00229">
    <property type="entry name" value="sensory_box"/>
    <property type="match status" value="3"/>
</dbReference>
<dbReference type="Gene3D" id="3.40.50.2300">
    <property type="match status" value="1"/>
</dbReference>
<keyword evidence="6" id="KW-0902">Two-component regulatory system</keyword>
<evidence type="ECO:0000256" key="5">
    <source>
        <dbReference type="ARBA" id="ARBA00022840"/>
    </source>
</evidence>
<dbReference type="InterPro" id="IPR035965">
    <property type="entry name" value="PAS-like_dom_sf"/>
</dbReference>
<accession>M0LGG0</accession>
<comment type="caution">
    <text evidence="7">Lacks conserved residue(s) required for the propagation of feature annotation.</text>
</comment>
<feature type="compositionally biased region" description="Low complexity" evidence="8">
    <location>
        <begin position="1032"/>
        <end position="1044"/>
    </location>
</feature>
<dbReference type="InterPro" id="IPR013767">
    <property type="entry name" value="PAS_fold"/>
</dbReference>
<evidence type="ECO:0000313" key="12">
    <source>
        <dbReference type="EMBL" id="EMA31070.1"/>
    </source>
</evidence>
<evidence type="ECO:0000259" key="10">
    <source>
        <dbReference type="PROSITE" id="PS50110"/>
    </source>
</evidence>
<dbReference type="Gene3D" id="3.30.450.40">
    <property type="match status" value="2"/>
</dbReference>
<dbReference type="RefSeq" id="WP_006674098.1">
    <property type="nucleotide sequence ID" value="NZ_AOMA01000167.1"/>
</dbReference>
<dbReference type="PANTHER" id="PTHR43065:SF42">
    <property type="entry name" value="TWO-COMPONENT SENSOR PPRA"/>
    <property type="match status" value="1"/>
</dbReference>
<feature type="compositionally biased region" description="Basic and acidic residues" evidence="8">
    <location>
        <begin position="1242"/>
        <end position="1251"/>
    </location>
</feature>
<evidence type="ECO:0000256" key="7">
    <source>
        <dbReference type="PROSITE-ProRule" id="PRU00169"/>
    </source>
</evidence>
<proteinExistence type="predicted"/>
<dbReference type="SMART" id="SM00065">
    <property type="entry name" value="GAF"/>
    <property type="match status" value="2"/>
</dbReference>
<keyword evidence="3" id="KW-0547">Nucleotide-binding</keyword>
<dbReference type="InterPro" id="IPR000014">
    <property type="entry name" value="PAS"/>
</dbReference>
<protein>
    <submittedName>
        <fullName evidence="12">PAS sensor protein</fullName>
    </submittedName>
</protein>
<name>M0LGG0_9EURY</name>
<sequence length="1267" mass="137516">MTGRTRVVYADASPLESLEFEPAVDGGDGEVATTVVADVRDCLEALPSADCVVVGSVTDASPVELCERIRARSDVPIVAFPADGSEVLAGEIVAAGADAYVPRAQGTETLSRRIRDVLDERANGVSSRTGTEGGTETTPASAHTAHGSHDLPTTSAANPESGLGAGSSRSRPGPETATPETRRAFESLESAVVLDPGTSPDPDLDPDPDTHHDTHHDAAPRVDEAEPLVDAGSECSQPRDDLLHRFIDGLPLAVVEWNREFEAVGWSAAATDLFGYGPADALGRSAFELVVPSSEREALHEYWNDLVEGACGRGPSTRLNRNRRADGTTIVCEWVNIPIVEDGEVVGVLSYARDVSDEHKRAAVLESLQETSHELIRAESAGDIATIAMEATESVLEQPLGAIRFYDRETDRLELEATTSALAAHGGDDASIAPEDELWTAYVNDNPTVLENVPLEEVATAFDVDPDSAVDVSIGDAIFHPLGDHGLLAIASTVPDRLDPTDIHLVSVLAATVEAALDRTIRNRELARAETIVEAVGDGVYALDEEGRFVTVNDRLADLTGHDRDELLGDHVSTILTDESASRRRKRVRALSSAGNDGIATYEATLETTSGELVPCEINTTLWQPDEGGHRTVEGDSDSEADGRGGVDPNLDPSLHPDRGTAAGTTTGTVGIVRDVTDRKRMQRQIIDQKAKIESLHSVASRLDDCDGRGEICDLAVEAAEDVLNFDACAIYLADEDDDSLVRRALSSKVDERYEPRIPLDKGIAGRTYCDGRTYRLEDVTDHDEAKPATEAFRAGLSVPIGDRGVFQAASTERAAFTDDDKELAELLLSHVSDALDRLVIEEELRTERDRFAALFENVPDAVVSSRYVEEEASPVVESINPAFERVFGYEESELLGESIDDYIVPTGHEDEANLINRAGSQGESIEKEVKRRTADGLRDFMLRIAPMETDGFSERTFGVYTDITERKQHRKRVEILNRVLRHDLRNGMNIIDGCAQLLLDELEKLDELEEVEATGGGDDTDTDTDTDTDSGSDSGSRPGPGSEPENEPEHDDYDHDESLEIQGREYARTIQERANELIDLAEKTRGVERTLDRDDTTTNVVDLVDLVTNAVERLEREYAAADASSSLPDSCVARGTEFLETALFQLLENAVEHNDGEHPSVDVTVTDAPDDEMVRVSIADDGPGIPTEERELLQEDREITQLRHASGLGLWLVNWVVTHSGGRLSFEDRDAGGTIVRIELPRADRDHEPASDLSGEAGTLRLEDEE</sequence>
<dbReference type="Gene3D" id="3.30.565.10">
    <property type="entry name" value="Histidine kinase-like ATPase, C-terminal domain"/>
    <property type="match status" value="1"/>
</dbReference>
<evidence type="ECO:0000256" key="1">
    <source>
        <dbReference type="ARBA" id="ARBA00022553"/>
    </source>
</evidence>
<feature type="domain" description="Response regulatory" evidence="10">
    <location>
        <begin position="6"/>
        <end position="118"/>
    </location>
</feature>
<dbReference type="InterPro" id="IPR029016">
    <property type="entry name" value="GAF-like_dom_sf"/>
</dbReference>
<dbReference type="SMART" id="SM00387">
    <property type="entry name" value="HATPase_c"/>
    <property type="match status" value="1"/>
</dbReference>
<dbReference type="SMART" id="SM00091">
    <property type="entry name" value="PAS"/>
    <property type="match status" value="3"/>
</dbReference>
<dbReference type="SUPFAM" id="SSF52172">
    <property type="entry name" value="CheY-like"/>
    <property type="match status" value="1"/>
</dbReference>
<keyword evidence="5" id="KW-0067">ATP-binding</keyword>
<feature type="region of interest" description="Disordered" evidence="8">
    <location>
        <begin position="1013"/>
        <end position="1055"/>
    </location>
</feature>
<comment type="caution">
    <text evidence="12">The sequence shown here is derived from an EMBL/GenBank/DDBJ whole genome shotgun (WGS) entry which is preliminary data.</text>
</comment>
<dbReference type="STRING" id="1227454.C446_16060"/>
<feature type="domain" description="PAS" evidence="11">
    <location>
        <begin position="239"/>
        <end position="310"/>
    </location>
</feature>
<evidence type="ECO:0000256" key="8">
    <source>
        <dbReference type="SAM" id="MobiDB-lite"/>
    </source>
</evidence>
<evidence type="ECO:0000259" key="11">
    <source>
        <dbReference type="PROSITE" id="PS50112"/>
    </source>
</evidence>
<dbReference type="PANTHER" id="PTHR43065">
    <property type="entry name" value="SENSOR HISTIDINE KINASE"/>
    <property type="match status" value="1"/>
</dbReference>
<feature type="compositionally biased region" description="Basic and acidic residues" evidence="8">
    <location>
        <begin position="112"/>
        <end position="122"/>
    </location>
</feature>
<feature type="region of interest" description="Disordered" evidence="8">
    <location>
        <begin position="622"/>
        <end position="668"/>
    </location>
</feature>
<feature type="compositionally biased region" description="Acidic residues" evidence="8">
    <location>
        <begin position="1013"/>
        <end position="1031"/>
    </location>
</feature>
<dbReference type="InterPro" id="IPR011006">
    <property type="entry name" value="CheY-like_superfamily"/>
</dbReference>
<evidence type="ECO:0000256" key="6">
    <source>
        <dbReference type="ARBA" id="ARBA00023012"/>
    </source>
</evidence>
<dbReference type="Pfam" id="PF00989">
    <property type="entry name" value="PAS"/>
    <property type="match status" value="2"/>
</dbReference>
<dbReference type="GO" id="GO:0005524">
    <property type="term" value="F:ATP binding"/>
    <property type="evidence" value="ECO:0007669"/>
    <property type="project" value="UniProtKB-KW"/>
</dbReference>
<feature type="domain" description="PAS" evidence="11">
    <location>
        <begin position="525"/>
        <end position="595"/>
    </location>
</feature>
<dbReference type="SUPFAM" id="SSF55781">
    <property type="entry name" value="GAF domain-like"/>
    <property type="match status" value="2"/>
</dbReference>